<evidence type="ECO:0008006" key="3">
    <source>
        <dbReference type="Google" id="ProtNLM"/>
    </source>
</evidence>
<evidence type="ECO:0000313" key="1">
    <source>
        <dbReference type="EMBL" id="MBK1712653.1"/>
    </source>
</evidence>
<evidence type="ECO:0000313" key="2">
    <source>
        <dbReference type="Proteomes" id="UP001041814"/>
    </source>
</evidence>
<dbReference type="InterPro" id="IPR006917">
    <property type="entry name" value="SOUL_heme-bd"/>
</dbReference>
<proteinExistence type="predicted"/>
<dbReference type="PANTHER" id="PTHR11220">
    <property type="entry name" value="HEME-BINDING PROTEIN-RELATED"/>
    <property type="match status" value="1"/>
</dbReference>
<dbReference type="SUPFAM" id="SSF55136">
    <property type="entry name" value="Probable bacterial effector-binding domain"/>
    <property type="match status" value="1"/>
</dbReference>
<keyword evidence="2" id="KW-1185">Reference proteome</keyword>
<name>A0ABS1DT68_RUBGE</name>
<sequence length="191" mass="20998">MPSHATEEPEYQVVQPLAEDVELRQYAPYTVAEVVVPGPAGEAGQQAFSILAGYIFGKNKEGRKFEMTAPVTQAAVPAPLETPGQTKQSAAPGGYRVQFILPKGVTPATAPEPADARVLLREIAAEQVAVIRYSGFWSQSNYDEHLSRLQAQLRAAGLAWTGEPVYSRYNAPLTPWFMRRNEIWLTLAKAR</sequence>
<comment type="caution">
    <text evidence="1">The sequence shown here is derived from an EMBL/GenBank/DDBJ whole genome shotgun (WGS) entry which is preliminary data.</text>
</comment>
<protein>
    <recommendedName>
        <fullName evidence="3">SOUL heme-binding protein</fullName>
    </recommendedName>
</protein>
<dbReference type="Pfam" id="PF04832">
    <property type="entry name" value="SOUL"/>
    <property type="match status" value="1"/>
</dbReference>
<dbReference type="PANTHER" id="PTHR11220:SF58">
    <property type="entry name" value="SOUL HEME-BINDING FAMILY PROTEIN"/>
    <property type="match status" value="1"/>
</dbReference>
<accession>A0ABS1DT68</accession>
<dbReference type="EMBL" id="NRRU01000022">
    <property type="protein sequence ID" value="MBK1712653.1"/>
    <property type="molecule type" value="Genomic_DNA"/>
</dbReference>
<organism evidence="1 2">
    <name type="scientific">Rubrivivax gelatinosus</name>
    <name type="common">Rhodocyclus gelatinosus</name>
    <name type="synonym">Rhodopseudomonas gelatinosa</name>
    <dbReference type="NCBI Taxonomy" id="28068"/>
    <lineage>
        <taxon>Bacteria</taxon>
        <taxon>Pseudomonadati</taxon>
        <taxon>Pseudomonadota</taxon>
        <taxon>Betaproteobacteria</taxon>
        <taxon>Burkholderiales</taxon>
        <taxon>Sphaerotilaceae</taxon>
        <taxon>Rubrivivax</taxon>
    </lineage>
</organism>
<gene>
    <name evidence="1" type="ORF">CKO43_07655</name>
</gene>
<reference evidence="1" key="1">
    <citation type="submission" date="2017-08" db="EMBL/GenBank/DDBJ databases">
        <authorList>
            <person name="Imhoff J.F."/>
            <person name="Rahn T."/>
            <person name="Kuenzel S."/>
            <person name="Neulinger S.C."/>
        </authorList>
    </citation>
    <scope>NUCLEOTIDE SEQUENCE</scope>
    <source>
        <strain evidence="1">IM 151</strain>
    </source>
</reference>
<dbReference type="Gene3D" id="3.20.80.10">
    <property type="entry name" value="Regulatory factor, effector binding domain"/>
    <property type="match status" value="1"/>
</dbReference>
<dbReference type="InterPro" id="IPR011256">
    <property type="entry name" value="Reg_factor_effector_dom_sf"/>
</dbReference>
<dbReference type="Proteomes" id="UP001041814">
    <property type="component" value="Unassembled WGS sequence"/>
</dbReference>
<reference evidence="1" key="2">
    <citation type="journal article" date="2020" name="Microorganisms">
        <title>Osmotic Adaptation and Compatible Solute Biosynthesis of Phototrophic Bacteria as Revealed from Genome Analyses.</title>
        <authorList>
            <person name="Imhoff J.F."/>
            <person name="Rahn T."/>
            <person name="Kunzel S."/>
            <person name="Keller A."/>
            <person name="Neulinger S.C."/>
        </authorList>
    </citation>
    <scope>NUCLEOTIDE SEQUENCE</scope>
    <source>
        <strain evidence="1">IM 151</strain>
    </source>
</reference>